<evidence type="ECO:0000256" key="10">
    <source>
        <dbReference type="ARBA" id="ARBA00025044"/>
    </source>
</evidence>
<gene>
    <name evidence="14" type="primary">fliM</name>
    <name evidence="14" type="ORF">ENP13_03890</name>
</gene>
<dbReference type="SUPFAM" id="SSF103039">
    <property type="entry name" value="CheC-like"/>
    <property type="match status" value="1"/>
</dbReference>
<evidence type="ECO:0000256" key="11">
    <source>
        <dbReference type="NCBIfam" id="TIGR01397"/>
    </source>
</evidence>
<dbReference type="CDD" id="cd17908">
    <property type="entry name" value="FliM"/>
    <property type="match status" value="1"/>
</dbReference>
<proteinExistence type="inferred from homology"/>
<keyword evidence="5" id="KW-1003">Cell membrane</keyword>
<evidence type="ECO:0000256" key="9">
    <source>
        <dbReference type="ARBA" id="ARBA00023143"/>
    </source>
</evidence>
<dbReference type="InterPro" id="IPR028976">
    <property type="entry name" value="CheC-like_sf"/>
</dbReference>
<evidence type="ECO:0000256" key="6">
    <source>
        <dbReference type="ARBA" id="ARBA00022500"/>
    </source>
</evidence>
<keyword evidence="14" id="KW-0282">Flagellum</keyword>
<dbReference type="GO" id="GO:0071978">
    <property type="term" value="P:bacterial-type flagellum-dependent swarming motility"/>
    <property type="evidence" value="ECO:0007669"/>
    <property type="project" value="TreeGrafter"/>
</dbReference>
<keyword evidence="7" id="KW-0283">Flagellar rotation</keyword>
<keyword evidence="9" id="KW-0975">Bacterial flagellum</keyword>
<dbReference type="PIRSF" id="PIRSF002888">
    <property type="entry name" value="FliM"/>
    <property type="match status" value="1"/>
</dbReference>
<organism evidence="14">
    <name type="scientific">Thermorudis sp</name>
    <dbReference type="NCBI Taxonomy" id="1969470"/>
    <lineage>
        <taxon>Bacteria</taxon>
        <taxon>Pseudomonadati</taxon>
        <taxon>Thermomicrobiota</taxon>
        <taxon>Thermomicrobia</taxon>
        <taxon>Thermomicrobia incertae sedis</taxon>
        <taxon>Thermorudis</taxon>
    </lineage>
</organism>
<feature type="region of interest" description="Disordered" evidence="12">
    <location>
        <begin position="1"/>
        <end position="35"/>
    </location>
</feature>
<dbReference type="PANTHER" id="PTHR30034:SF6">
    <property type="entry name" value="YOP PROTEINS TRANSLOCATION PROTEIN Q"/>
    <property type="match status" value="1"/>
</dbReference>
<evidence type="ECO:0000256" key="5">
    <source>
        <dbReference type="ARBA" id="ARBA00022475"/>
    </source>
</evidence>
<comment type="caution">
    <text evidence="14">The sequence shown here is derived from an EMBL/GenBank/DDBJ whole genome shotgun (WGS) entry which is preliminary data.</text>
</comment>
<keyword evidence="6" id="KW-0145">Chemotaxis</keyword>
<evidence type="ECO:0000256" key="8">
    <source>
        <dbReference type="ARBA" id="ARBA00023136"/>
    </source>
</evidence>
<dbReference type="AlphaFoldDB" id="A0A7C2W7W8"/>
<dbReference type="Gene3D" id="2.30.330.10">
    <property type="entry name" value="SpoA-like"/>
    <property type="match status" value="1"/>
</dbReference>
<comment type="similarity">
    <text evidence="3">Belongs to the FliM family.</text>
</comment>
<dbReference type="EMBL" id="DSID01000304">
    <property type="protein sequence ID" value="HEX70369.1"/>
    <property type="molecule type" value="Genomic_DNA"/>
</dbReference>
<dbReference type="InterPro" id="IPR001689">
    <property type="entry name" value="Flag_FliM"/>
</dbReference>
<dbReference type="InterPro" id="IPR001543">
    <property type="entry name" value="FliN-like_C"/>
</dbReference>
<evidence type="ECO:0000256" key="7">
    <source>
        <dbReference type="ARBA" id="ARBA00022779"/>
    </source>
</evidence>
<dbReference type="SUPFAM" id="SSF101801">
    <property type="entry name" value="Surface presentation of antigens (SPOA)"/>
    <property type="match status" value="1"/>
</dbReference>
<evidence type="ECO:0000259" key="13">
    <source>
        <dbReference type="Pfam" id="PF01052"/>
    </source>
</evidence>
<dbReference type="Pfam" id="PF02154">
    <property type="entry name" value="FliM"/>
    <property type="match status" value="1"/>
</dbReference>
<protein>
    <recommendedName>
        <fullName evidence="4 11">Flagellar motor switch protein FliM</fullName>
    </recommendedName>
</protein>
<sequence length="344" mass="37895">MPGKKSHQLTTSGSSTPARRGNASGTRRPAAYDFRRPDKFSKDHIRSIQSIHETFDRYVSNHLSAQVRSAVHVELVQLEQTTLGDYLDRLPAQTVLCLAELEPLVGRVLIQMDFGIASRIIDRMLGGAGEERPSFTSSTVTEIELSLLQDLGDGVFRELVSAWDQVVKLQPSRCEVVLSAQQLQGMLPSEIVLLVRHEVRLFDARGEMTITLPASTLEPIMPRLNARVLFANPRRTASSESIADLAAQLQEVSLHLRVEIGRTTLTVAELLELDVGDILLLHAPVDRPLPVFVEGEPCFLAFPGRRGRSFAVRIAGLYGDEWPAPIEMDDEGGESLWGTTQAAG</sequence>
<dbReference type="GO" id="GO:0005886">
    <property type="term" value="C:plasma membrane"/>
    <property type="evidence" value="ECO:0007669"/>
    <property type="project" value="UniProtKB-SubCell"/>
</dbReference>
<keyword evidence="14" id="KW-0969">Cilium</keyword>
<keyword evidence="8" id="KW-0472">Membrane</keyword>
<reference evidence="14" key="1">
    <citation type="journal article" date="2020" name="mSystems">
        <title>Genome- and Community-Level Interaction Insights into Carbon Utilization and Element Cycling Functions of Hydrothermarchaeota in Hydrothermal Sediment.</title>
        <authorList>
            <person name="Zhou Z."/>
            <person name="Liu Y."/>
            <person name="Xu W."/>
            <person name="Pan J."/>
            <person name="Luo Z.H."/>
            <person name="Li M."/>
        </authorList>
    </citation>
    <scope>NUCLEOTIDE SEQUENCE [LARGE SCALE GENOMIC DNA]</scope>
    <source>
        <strain evidence="14">SpSt-192</strain>
    </source>
</reference>
<dbReference type="InterPro" id="IPR036429">
    <property type="entry name" value="SpoA-like_sf"/>
</dbReference>
<dbReference type="PRINTS" id="PR00955">
    <property type="entry name" value="FLGMOTORFLIM"/>
</dbReference>
<evidence type="ECO:0000256" key="2">
    <source>
        <dbReference type="ARBA" id="ARBA00004202"/>
    </source>
</evidence>
<dbReference type="PANTHER" id="PTHR30034">
    <property type="entry name" value="FLAGELLAR MOTOR SWITCH PROTEIN FLIM"/>
    <property type="match status" value="1"/>
</dbReference>
<dbReference type="GO" id="GO:0003774">
    <property type="term" value="F:cytoskeletal motor activity"/>
    <property type="evidence" value="ECO:0007669"/>
    <property type="project" value="InterPro"/>
</dbReference>
<evidence type="ECO:0000256" key="12">
    <source>
        <dbReference type="SAM" id="MobiDB-lite"/>
    </source>
</evidence>
<name>A0A7C2W7W8_9BACT</name>
<evidence type="ECO:0000256" key="1">
    <source>
        <dbReference type="ARBA" id="ARBA00004117"/>
    </source>
</evidence>
<comment type="subcellular location">
    <subcellularLocation>
        <location evidence="1">Bacterial flagellum basal body</location>
    </subcellularLocation>
    <subcellularLocation>
        <location evidence="2">Cell membrane</location>
        <topology evidence="2">Peripheral membrane protein</topology>
    </subcellularLocation>
</comment>
<feature type="domain" description="Flagellar motor switch protein FliN-like C-terminal" evidence="13">
    <location>
        <begin position="248"/>
        <end position="316"/>
    </location>
</feature>
<dbReference type="Gene3D" id="3.40.1550.10">
    <property type="entry name" value="CheC-like"/>
    <property type="match status" value="1"/>
</dbReference>
<comment type="function">
    <text evidence="10">FliM is one of three proteins (FliG, FliN, FliM) that forms the rotor-mounted switch complex (C ring), located at the base of the basal body. This complex interacts with the CheY and CheZ chemotaxis proteins, in addition to contacting components of the motor that determine the direction of flagellar rotation.</text>
</comment>
<accession>A0A7C2W7W8</accession>
<evidence type="ECO:0000256" key="3">
    <source>
        <dbReference type="ARBA" id="ARBA00011049"/>
    </source>
</evidence>
<keyword evidence="14" id="KW-0966">Cell projection</keyword>
<dbReference type="Pfam" id="PF01052">
    <property type="entry name" value="FliMN_C"/>
    <property type="match status" value="1"/>
</dbReference>
<dbReference type="GO" id="GO:0050918">
    <property type="term" value="P:positive chemotaxis"/>
    <property type="evidence" value="ECO:0007669"/>
    <property type="project" value="TreeGrafter"/>
</dbReference>
<feature type="compositionally biased region" description="Polar residues" evidence="12">
    <location>
        <begin position="8"/>
        <end position="17"/>
    </location>
</feature>
<evidence type="ECO:0000256" key="4">
    <source>
        <dbReference type="ARBA" id="ARBA00021898"/>
    </source>
</evidence>
<evidence type="ECO:0000313" key="14">
    <source>
        <dbReference type="EMBL" id="HEX70369.1"/>
    </source>
</evidence>
<dbReference type="NCBIfam" id="TIGR01397">
    <property type="entry name" value="fliM_switch"/>
    <property type="match status" value="1"/>
</dbReference>
<dbReference type="GO" id="GO:0009425">
    <property type="term" value="C:bacterial-type flagellum basal body"/>
    <property type="evidence" value="ECO:0007669"/>
    <property type="project" value="UniProtKB-SubCell"/>
</dbReference>